<evidence type="ECO:0000313" key="1">
    <source>
        <dbReference type="EMBL" id="NMG00745.1"/>
    </source>
</evidence>
<dbReference type="InterPro" id="IPR011090">
    <property type="entry name" value="Integr_conj_element_PFL4709"/>
</dbReference>
<keyword evidence="2" id="KW-1185">Reference proteome</keyword>
<dbReference type="NCBIfam" id="TIGR03757">
    <property type="entry name" value="conj_TIGR03757"/>
    <property type="match status" value="1"/>
</dbReference>
<proteinExistence type="predicted"/>
<dbReference type="Proteomes" id="UP000634522">
    <property type="component" value="Unassembled WGS sequence"/>
</dbReference>
<organism evidence="1 2">
    <name type="scientific">Aromatoleum toluolicum</name>
    <dbReference type="NCBI Taxonomy" id="90060"/>
    <lineage>
        <taxon>Bacteria</taxon>
        <taxon>Pseudomonadati</taxon>
        <taxon>Pseudomonadota</taxon>
        <taxon>Betaproteobacteria</taxon>
        <taxon>Rhodocyclales</taxon>
        <taxon>Rhodocyclaceae</taxon>
        <taxon>Aromatoleum</taxon>
    </lineage>
</organism>
<gene>
    <name evidence="1" type="ORF">GPA27_25510</name>
</gene>
<protein>
    <submittedName>
        <fullName evidence="1">TIGR03757 family integrating conjugative element protein</fullName>
    </submittedName>
</protein>
<comment type="caution">
    <text evidence="1">The sequence shown here is derived from an EMBL/GenBank/DDBJ whole genome shotgun (WGS) entry which is preliminary data.</text>
</comment>
<dbReference type="Pfam" id="PF07511">
    <property type="entry name" value="DUF1525"/>
    <property type="match status" value="1"/>
</dbReference>
<dbReference type="EMBL" id="WTVS01000096">
    <property type="protein sequence ID" value="NMG00745.1"/>
    <property type="molecule type" value="Genomic_DNA"/>
</dbReference>
<dbReference type="RefSeq" id="WP_169143261.1">
    <property type="nucleotide sequence ID" value="NZ_WTVS01000096.1"/>
</dbReference>
<accession>A0ABX1NNM2</accession>
<reference evidence="1 2" key="1">
    <citation type="submission" date="2019-12" db="EMBL/GenBank/DDBJ databases">
        <title>Comparative genomics gives insights into the taxonomy of the Azoarcus-Aromatoleum group and reveals separate origins of nif in the plant-associated Azoarcus and non-plant-associated Aromatoleum sub-groups.</title>
        <authorList>
            <person name="Lafos M."/>
            <person name="Maluk M."/>
            <person name="Batista M."/>
            <person name="Junghare M."/>
            <person name="Carmona M."/>
            <person name="Faoro H."/>
            <person name="Cruz L.M."/>
            <person name="Battistoni F."/>
            <person name="De Souza E."/>
            <person name="Pedrosa F."/>
            <person name="Chen W.-M."/>
            <person name="Poole P.S."/>
            <person name="Dixon R.A."/>
            <person name="James E.K."/>
        </authorList>
    </citation>
    <scope>NUCLEOTIDE SEQUENCE [LARGE SCALE GENOMIC DNA]</scope>
    <source>
        <strain evidence="1 2">T</strain>
    </source>
</reference>
<name>A0ABX1NNM2_9RHOO</name>
<sequence length="139" mass="15081">MNTTMRRFVASLACAAALPPVQAQKRVEVFLLGTQHVRGTGTATVYHIDGMERINAALSAGLLPDPAQAEAIARRRFEALTEADRRAIGISAQGLAAAMQYRLTKVPAIVFDGAAVVYGVEDVDQARAIYQTWRARRGR</sequence>
<evidence type="ECO:0000313" key="2">
    <source>
        <dbReference type="Proteomes" id="UP000634522"/>
    </source>
</evidence>